<evidence type="ECO:0000259" key="2">
    <source>
        <dbReference type="PROSITE" id="PS50994"/>
    </source>
</evidence>
<evidence type="ECO:0000256" key="1">
    <source>
        <dbReference type="ARBA" id="ARBA00009277"/>
    </source>
</evidence>
<proteinExistence type="inferred from homology"/>
<dbReference type="PANTHER" id="PTHR35004:SF8">
    <property type="entry name" value="TRANSPOSASE RV3428C-RELATED"/>
    <property type="match status" value="1"/>
</dbReference>
<dbReference type="GO" id="GO:0003676">
    <property type="term" value="F:nucleic acid binding"/>
    <property type="evidence" value="ECO:0007669"/>
    <property type="project" value="InterPro"/>
</dbReference>
<protein>
    <submittedName>
        <fullName evidence="3">IS21 family transposase</fullName>
    </submittedName>
</protein>
<comment type="similarity">
    <text evidence="1">Belongs to the transposase IS21/IS408/IS1162 family.</text>
</comment>
<evidence type="ECO:0000313" key="4">
    <source>
        <dbReference type="Proteomes" id="UP000570493"/>
    </source>
</evidence>
<dbReference type="RefSeq" id="WP_169021459.1">
    <property type="nucleotide sequence ID" value="NZ_JABBMT010000043.1"/>
</dbReference>
<keyword evidence="4" id="KW-1185">Reference proteome</keyword>
<dbReference type="InterPro" id="IPR054353">
    <property type="entry name" value="IstA-like_C"/>
</dbReference>
<dbReference type="InterPro" id="IPR036397">
    <property type="entry name" value="RNaseH_sf"/>
</dbReference>
<dbReference type="Pfam" id="PF22483">
    <property type="entry name" value="Mu-transpos_C_2"/>
    <property type="match status" value="1"/>
</dbReference>
<name>A0A7Y0DXE2_9GAMM</name>
<dbReference type="InterPro" id="IPR012337">
    <property type="entry name" value="RNaseH-like_sf"/>
</dbReference>
<dbReference type="PROSITE" id="PS50994">
    <property type="entry name" value="INTEGRASE"/>
    <property type="match status" value="1"/>
</dbReference>
<reference evidence="3" key="1">
    <citation type="submission" date="2020-04" db="EMBL/GenBank/DDBJ databases">
        <title>Genome Sequencing for Pseudoaltermonas arctica.</title>
        <authorList>
            <person name="Elkins N.S."/>
        </authorList>
    </citation>
    <scope>NUCLEOTIDE SEQUENCE [LARGE SCALE GENOMIC DNA]</scope>
    <source>
        <strain evidence="3">NEC-BIFX-2020_0012</strain>
    </source>
</reference>
<dbReference type="NCBIfam" id="NF033546">
    <property type="entry name" value="transpos_IS21"/>
    <property type="match status" value="1"/>
</dbReference>
<dbReference type="PANTHER" id="PTHR35004">
    <property type="entry name" value="TRANSPOSASE RV3428C-RELATED"/>
    <property type="match status" value="1"/>
</dbReference>
<feature type="domain" description="Integrase catalytic" evidence="2">
    <location>
        <begin position="132"/>
        <end position="331"/>
    </location>
</feature>
<dbReference type="SUPFAM" id="SSF53098">
    <property type="entry name" value="Ribonuclease H-like"/>
    <property type="match status" value="1"/>
</dbReference>
<dbReference type="EMBL" id="JABBMT010000043">
    <property type="protein sequence ID" value="NMM42556.1"/>
    <property type="molecule type" value="Genomic_DNA"/>
</dbReference>
<comment type="caution">
    <text evidence="3">The sequence shown here is derived from an EMBL/GenBank/DDBJ whole genome shotgun (WGS) entry which is preliminary data.</text>
</comment>
<dbReference type="Proteomes" id="UP000570493">
    <property type="component" value="Unassembled WGS sequence"/>
</dbReference>
<sequence length="517" mass="59833">MLSKSKRCLIARLLQTTKLSLRAIGRTTDCSHVTVMKTKKVLEENNISWQSMETMEEVKVNVLFFPNWPFRNVQKIKPNMDDVIEFISKPKQTKRNAYYQIYLPTCPDGAAYKLTQFYKFIREHEGLIKLSMKINHNAGEIAYVDYSGTQAPYSPENVTDPLMASIFVSTVGVSSYIFIYATPRQTTRDWIEAHVAMIEFYGGVPEIIIPDNPKALVTSSNPEKILNKNYEVFGKWYSTNILPGRPRKPKDKAIAENGVGFITNRIISNMLDMHFGSIEAMNQYLLSECKKLNSEKFQKFSTCRQELFERIDKPMLKALPDKPFELIENVYEMNVPTDYCVLVKEHYYSVPFTYANKPVSIHVKPKNIEIFYQGKMIAAHTRSYAIGELTRVFEHMPPNHQYFEDKDIEHYWEWAEVYGEYAKKVIAAQFDCVHKKSRLANDRCRKIIKLAESSNLSNEEFEKACEFAALYNQMSPTRLRDVIASKAYDVDLSDVNSLVQIPFSNKHLRGADYYNSH</sequence>
<dbReference type="GO" id="GO:0015074">
    <property type="term" value="P:DNA integration"/>
    <property type="evidence" value="ECO:0007669"/>
    <property type="project" value="InterPro"/>
</dbReference>
<evidence type="ECO:0000313" key="3">
    <source>
        <dbReference type="EMBL" id="NMM42556.1"/>
    </source>
</evidence>
<accession>A0A7Y0DXE2</accession>
<gene>
    <name evidence="3" type="ORF">HHO47_17515</name>
</gene>
<organism evidence="3 4">
    <name type="scientific">Pseudoalteromonas arctica</name>
    <dbReference type="NCBI Taxonomy" id="394751"/>
    <lineage>
        <taxon>Bacteria</taxon>
        <taxon>Pseudomonadati</taxon>
        <taxon>Pseudomonadota</taxon>
        <taxon>Gammaproteobacteria</taxon>
        <taxon>Alteromonadales</taxon>
        <taxon>Pseudoalteromonadaceae</taxon>
        <taxon>Pseudoalteromonas</taxon>
    </lineage>
</organism>
<dbReference type="AlphaFoldDB" id="A0A7Y0DXE2"/>
<dbReference type="InterPro" id="IPR001584">
    <property type="entry name" value="Integrase_cat-core"/>
</dbReference>
<dbReference type="Gene3D" id="3.30.420.10">
    <property type="entry name" value="Ribonuclease H-like superfamily/Ribonuclease H"/>
    <property type="match status" value="1"/>
</dbReference>